<dbReference type="GO" id="GO:0000290">
    <property type="term" value="P:deadenylation-dependent decapping of nuclear-transcribed mRNA"/>
    <property type="evidence" value="ECO:0007669"/>
    <property type="project" value="InterPro"/>
</dbReference>
<dbReference type="EMBL" id="JAEHOE010000001">
    <property type="protein sequence ID" value="KAG2502205.1"/>
    <property type="molecule type" value="Genomic_DNA"/>
</dbReference>
<dbReference type="GO" id="GO:0003723">
    <property type="term" value="F:RNA binding"/>
    <property type="evidence" value="ECO:0007669"/>
    <property type="project" value="TreeGrafter"/>
</dbReference>
<feature type="region of interest" description="Disordered" evidence="3">
    <location>
        <begin position="145"/>
        <end position="231"/>
    </location>
</feature>
<accession>A0A835YPI4</accession>
<feature type="compositionally biased region" description="Pro residues" evidence="3">
    <location>
        <begin position="393"/>
        <end position="402"/>
    </location>
</feature>
<dbReference type="PANTHER" id="PTHR21551">
    <property type="entry name" value="TOPOISOMERASE II-ASSOCIATED PROTEIN PAT1"/>
    <property type="match status" value="1"/>
</dbReference>
<gene>
    <name evidence="4" type="ORF">HYH03_000691</name>
</gene>
<dbReference type="GO" id="GO:0033962">
    <property type="term" value="P:P-body assembly"/>
    <property type="evidence" value="ECO:0007669"/>
    <property type="project" value="TreeGrafter"/>
</dbReference>
<dbReference type="Proteomes" id="UP000612055">
    <property type="component" value="Unassembled WGS sequence"/>
</dbReference>
<keyword evidence="5" id="KW-1185">Reference proteome</keyword>
<feature type="compositionally biased region" description="Gly residues" evidence="3">
    <location>
        <begin position="382"/>
        <end position="392"/>
    </location>
</feature>
<evidence type="ECO:0000313" key="5">
    <source>
        <dbReference type="Proteomes" id="UP000612055"/>
    </source>
</evidence>
<reference evidence="4" key="1">
    <citation type="journal article" date="2020" name="bioRxiv">
        <title>Comparative genomics of Chlamydomonas.</title>
        <authorList>
            <person name="Craig R.J."/>
            <person name="Hasan A.R."/>
            <person name="Ness R.W."/>
            <person name="Keightley P.D."/>
        </authorList>
    </citation>
    <scope>NUCLEOTIDE SEQUENCE</scope>
    <source>
        <strain evidence="4">CCAP 11/70</strain>
    </source>
</reference>
<protein>
    <submittedName>
        <fullName evidence="4">Uncharacterized protein</fullName>
    </submittedName>
</protein>
<feature type="compositionally biased region" description="Low complexity" evidence="3">
    <location>
        <begin position="419"/>
        <end position="432"/>
    </location>
</feature>
<dbReference type="OrthoDB" id="74835at2759"/>
<comment type="caution">
    <text evidence="4">The sequence shown here is derived from an EMBL/GenBank/DDBJ whole genome shotgun (WGS) entry which is preliminary data.</text>
</comment>
<feature type="region of interest" description="Disordered" evidence="3">
    <location>
        <begin position="285"/>
        <end position="432"/>
    </location>
</feature>
<dbReference type="PANTHER" id="PTHR21551:SF0">
    <property type="entry name" value="PROTEIN ASSOCIATED WITH TOPO II RELATED-1, ISOFORM A"/>
    <property type="match status" value="1"/>
</dbReference>
<evidence type="ECO:0000256" key="2">
    <source>
        <dbReference type="ARBA" id="ARBA00022490"/>
    </source>
</evidence>
<name>A0A835YPI4_9CHLO</name>
<dbReference type="AlphaFoldDB" id="A0A835YPI4"/>
<dbReference type="GO" id="GO:0000932">
    <property type="term" value="C:P-body"/>
    <property type="evidence" value="ECO:0007669"/>
    <property type="project" value="UniProtKB-SubCell"/>
</dbReference>
<feature type="region of interest" description="Disordered" evidence="3">
    <location>
        <begin position="884"/>
        <end position="912"/>
    </location>
</feature>
<sequence>MFQDRFVAVEIETEATQPAFDAAQYSFFGDLTAADTGLEGALEEGLEGPPDEDGLESHDDALHVPEDEALPVDEEDLSVAAIFRNQLGLSTPSKRVDHDVDAGMDALLTDPLSVARSQLRDEDYDHRELPNELYPEHVASAARAAANSAAASQPGGLFGTPPGPSYGLFDAPSPYGSAPALQQQQQLQANGEAGSSGAGFHSPAPSSLPTPGLHTGTYPTPPPGSAGSGLLSLIKKPQQPALPKAMTLDELEARMLSNVEAAANAAAAAAAQQQIPLPGMTTGLTGGHPGLHGSISVPPPPPSRMGPGQLLGPGVQQHPQHPGGFFSPGQPPPPPGHQHGPMGPQHGMQPPPPGHPHGMMQHMPPPHHGPPHMYGPPQHGMHPGGPAYGNGMGPPPPPPGQPHHPGHHPGMPMPGPGGMMQPYGPGGPMQRPMGPYGGPPLFIGPDGNPVHRMGPMGMQGPMHPGMGPRPGMGMYGPGPGQPMPGAPRPTAMVVPAPPPPPPPHMAALAHRPVGLLGPGAAGLRPQQPRAPSGPDFGQQFARTAASSMGAVVPSGPSALAAAAAAAGRAGGPGSGPGGRLGGAWMRPEDIEYVVRSMLYSVANGVPYVEDYYYQAFVHKHVSRPSRQQLSPGAFPMAAPFVPEALRELSEESVHVMMRLDPSARAKFVEGLQGLGKIVLSNIRTPKVLMDLGGVTTGNKADGSGEAGDEARPARPLEQEPLLAARIVVEDVMNLLLDIDDIDRLATHMAALHAAQQRVAVAQSMAHTHSGTAAAAAAAAAAAGAAGAAAPAPYGPTSSAPPNTIQLRQRRELLLAGANGAFRLPGVPQGGAGSGVDVDAEVVTGGGPLGDGVLLRIMALGKGRGVVARALLAIAPPPGLTAIAAGSRQGSVSTPAAQPAAKDGEAEGDKPAASSDAAVAAAAALEGPLLGPDAPSPFVLLWAVLRNAWALFGTSLQGLDPGLERPMLEATQRVAAALRDALLKLPSARDVVDAATAFNAGAAQHVEAAVAGGSPAGSMDTTLLPLAQTRAVEAAASGPVSAAPSAWLGEALAALVTRASQLGLAAPAAAEEEAAASGPGAEWAREFGQLHERVARHLGTLGGIHAMAAGSDNAEALAVVRALCSRPLVNAMLPHATDEQARRLKEALQVFAA</sequence>
<feature type="compositionally biased region" description="Low complexity" evidence="3">
    <location>
        <begin position="337"/>
        <end position="348"/>
    </location>
</feature>
<evidence type="ECO:0000313" key="4">
    <source>
        <dbReference type="EMBL" id="KAG2502205.1"/>
    </source>
</evidence>
<organism evidence="4 5">
    <name type="scientific">Edaphochlamys debaryana</name>
    <dbReference type="NCBI Taxonomy" id="47281"/>
    <lineage>
        <taxon>Eukaryota</taxon>
        <taxon>Viridiplantae</taxon>
        <taxon>Chlorophyta</taxon>
        <taxon>core chlorophytes</taxon>
        <taxon>Chlorophyceae</taxon>
        <taxon>CS clade</taxon>
        <taxon>Chlamydomonadales</taxon>
        <taxon>Chlamydomonadales incertae sedis</taxon>
        <taxon>Edaphochlamys</taxon>
    </lineage>
</organism>
<feature type="compositionally biased region" description="Low complexity" evidence="3">
    <location>
        <begin position="371"/>
        <end position="381"/>
    </location>
</feature>
<evidence type="ECO:0000256" key="1">
    <source>
        <dbReference type="ARBA" id="ARBA00004201"/>
    </source>
</evidence>
<evidence type="ECO:0000256" key="3">
    <source>
        <dbReference type="SAM" id="MobiDB-lite"/>
    </source>
</evidence>
<proteinExistence type="predicted"/>
<keyword evidence="2" id="KW-0963">Cytoplasm</keyword>
<comment type="subcellular location">
    <subcellularLocation>
        <location evidence="1">Cytoplasm</location>
        <location evidence="1">P-body</location>
    </subcellularLocation>
</comment>
<dbReference type="InterPro" id="IPR039900">
    <property type="entry name" value="Pat1-like"/>
</dbReference>
<feature type="compositionally biased region" description="Low complexity" evidence="3">
    <location>
        <begin position="306"/>
        <end position="328"/>
    </location>
</feature>